<name>A0A3B0S3M3_9ZZZZ</name>
<gene>
    <name evidence="1" type="ORF">MNBD_ACTINO02-1394</name>
</gene>
<sequence length="64" mass="6997">AYYNEYSPDLREHLASICRSLGIAATGGSDFHGTYKPDIKVGTGLGDLTVPDESLQQLVTQRNR</sequence>
<evidence type="ECO:0000313" key="1">
    <source>
        <dbReference type="EMBL" id="VAW00875.1"/>
    </source>
</evidence>
<organism evidence="1">
    <name type="scientific">hydrothermal vent metagenome</name>
    <dbReference type="NCBI Taxonomy" id="652676"/>
    <lineage>
        <taxon>unclassified sequences</taxon>
        <taxon>metagenomes</taxon>
        <taxon>ecological metagenomes</taxon>
    </lineage>
</organism>
<dbReference type="AlphaFoldDB" id="A0A3B0S3M3"/>
<evidence type="ECO:0008006" key="2">
    <source>
        <dbReference type="Google" id="ProtNLM"/>
    </source>
</evidence>
<dbReference type="InterPro" id="IPR016195">
    <property type="entry name" value="Pol/histidinol_Pase-like"/>
</dbReference>
<protein>
    <recommendedName>
        <fullName evidence="2">Phosphatase</fullName>
    </recommendedName>
</protein>
<reference evidence="1" key="1">
    <citation type="submission" date="2018-06" db="EMBL/GenBank/DDBJ databases">
        <authorList>
            <person name="Zhirakovskaya E."/>
        </authorList>
    </citation>
    <scope>NUCLEOTIDE SEQUENCE</scope>
</reference>
<proteinExistence type="predicted"/>
<dbReference type="EMBL" id="UOEK01000196">
    <property type="protein sequence ID" value="VAW00875.1"/>
    <property type="molecule type" value="Genomic_DNA"/>
</dbReference>
<dbReference type="SUPFAM" id="SSF89550">
    <property type="entry name" value="PHP domain-like"/>
    <property type="match status" value="1"/>
</dbReference>
<dbReference type="Gene3D" id="3.20.20.140">
    <property type="entry name" value="Metal-dependent hydrolases"/>
    <property type="match status" value="1"/>
</dbReference>
<feature type="non-terminal residue" evidence="1">
    <location>
        <position position="1"/>
    </location>
</feature>
<accession>A0A3B0S3M3</accession>